<feature type="compositionally biased region" description="Low complexity" evidence="1">
    <location>
        <begin position="107"/>
        <end position="123"/>
    </location>
</feature>
<feature type="compositionally biased region" description="Basic and acidic residues" evidence="1">
    <location>
        <begin position="43"/>
        <end position="57"/>
    </location>
</feature>
<evidence type="ECO:0000313" key="3">
    <source>
        <dbReference type="Proteomes" id="UP001187192"/>
    </source>
</evidence>
<feature type="compositionally biased region" description="Basic and acidic residues" evidence="1">
    <location>
        <begin position="82"/>
        <end position="93"/>
    </location>
</feature>
<evidence type="ECO:0000313" key="2">
    <source>
        <dbReference type="EMBL" id="GMN26619.1"/>
    </source>
</evidence>
<evidence type="ECO:0000256" key="1">
    <source>
        <dbReference type="SAM" id="MobiDB-lite"/>
    </source>
</evidence>
<comment type="caution">
    <text evidence="2">The sequence shown here is derived from an EMBL/GenBank/DDBJ whole genome shotgun (WGS) entry which is preliminary data.</text>
</comment>
<name>A0AA88D4H3_FICCA</name>
<organism evidence="2 3">
    <name type="scientific">Ficus carica</name>
    <name type="common">Common fig</name>
    <dbReference type="NCBI Taxonomy" id="3494"/>
    <lineage>
        <taxon>Eukaryota</taxon>
        <taxon>Viridiplantae</taxon>
        <taxon>Streptophyta</taxon>
        <taxon>Embryophyta</taxon>
        <taxon>Tracheophyta</taxon>
        <taxon>Spermatophyta</taxon>
        <taxon>Magnoliopsida</taxon>
        <taxon>eudicotyledons</taxon>
        <taxon>Gunneridae</taxon>
        <taxon>Pentapetalae</taxon>
        <taxon>rosids</taxon>
        <taxon>fabids</taxon>
        <taxon>Rosales</taxon>
        <taxon>Moraceae</taxon>
        <taxon>Ficeae</taxon>
        <taxon>Ficus</taxon>
    </lineage>
</organism>
<feature type="region of interest" description="Disordered" evidence="1">
    <location>
        <begin position="36"/>
        <end position="123"/>
    </location>
</feature>
<sequence>MMETQQENTTRGGRRNLDLNWSFAWRFRLSLARMETTSDGDGDMSHGEGEVASESEKAAAGMAGEIPDDDGSAALRKWRRSPTGEKQTRRDDLGPASNRRGSRLPRAATATATSTGTGSFRSG</sequence>
<protein>
    <submittedName>
        <fullName evidence="2">Uncharacterized protein</fullName>
    </submittedName>
</protein>
<keyword evidence="3" id="KW-1185">Reference proteome</keyword>
<accession>A0AA88D4H3</accession>
<dbReference type="EMBL" id="BTGU01003093">
    <property type="protein sequence ID" value="GMN26619.1"/>
    <property type="molecule type" value="Genomic_DNA"/>
</dbReference>
<gene>
    <name evidence="2" type="ORF">TIFTF001_044017</name>
</gene>
<proteinExistence type="predicted"/>
<dbReference type="AlphaFoldDB" id="A0AA88D4H3"/>
<reference evidence="2" key="1">
    <citation type="submission" date="2023-07" db="EMBL/GenBank/DDBJ databases">
        <title>draft genome sequence of fig (Ficus carica).</title>
        <authorList>
            <person name="Takahashi T."/>
            <person name="Nishimura K."/>
        </authorList>
    </citation>
    <scope>NUCLEOTIDE SEQUENCE</scope>
</reference>
<dbReference type="Proteomes" id="UP001187192">
    <property type="component" value="Unassembled WGS sequence"/>
</dbReference>